<dbReference type="Proteomes" id="UP000198641">
    <property type="component" value="Unassembled WGS sequence"/>
</dbReference>
<dbReference type="GO" id="GO:0003700">
    <property type="term" value="F:DNA-binding transcription factor activity"/>
    <property type="evidence" value="ECO:0007669"/>
    <property type="project" value="InterPro"/>
</dbReference>
<evidence type="ECO:0000259" key="5">
    <source>
        <dbReference type="PROSITE" id="PS01124"/>
    </source>
</evidence>
<dbReference type="CDD" id="cd03136">
    <property type="entry name" value="GATase1_AraC_ArgR_like"/>
    <property type="match status" value="1"/>
</dbReference>
<dbReference type="EMBL" id="FNCI01000018">
    <property type="protein sequence ID" value="SDG53597.1"/>
    <property type="molecule type" value="Genomic_DNA"/>
</dbReference>
<dbReference type="InterPro" id="IPR029062">
    <property type="entry name" value="Class_I_gatase-like"/>
</dbReference>
<organism evidence="6 7">
    <name type="scientific">Onishia taeanensis</name>
    <dbReference type="NCBI Taxonomy" id="284577"/>
    <lineage>
        <taxon>Bacteria</taxon>
        <taxon>Pseudomonadati</taxon>
        <taxon>Pseudomonadota</taxon>
        <taxon>Gammaproteobacteria</taxon>
        <taxon>Oceanospirillales</taxon>
        <taxon>Halomonadaceae</taxon>
        <taxon>Onishia</taxon>
    </lineage>
</organism>
<keyword evidence="2" id="KW-0238">DNA-binding</keyword>
<dbReference type="SUPFAM" id="SSF46689">
    <property type="entry name" value="Homeodomain-like"/>
    <property type="match status" value="2"/>
</dbReference>
<accession>A0A1G7V1J0</accession>
<dbReference type="PROSITE" id="PS00041">
    <property type="entry name" value="HTH_ARAC_FAMILY_1"/>
    <property type="match status" value="1"/>
</dbReference>
<dbReference type="InterPro" id="IPR020449">
    <property type="entry name" value="Tscrpt_reg_AraC-type_HTH"/>
</dbReference>
<feature type="compositionally biased region" description="Low complexity" evidence="4">
    <location>
        <begin position="333"/>
        <end position="350"/>
    </location>
</feature>
<evidence type="ECO:0000256" key="2">
    <source>
        <dbReference type="ARBA" id="ARBA00023125"/>
    </source>
</evidence>
<dbReference type="PROSITE" id="PS01124">
    <property type="entry name" value="HTH_ARAC_FAMILY_2"/>
    <property type="match status" value="1"/>
</dbReference>
<reference evidence="6 7" key="1">
    <citation type="submission" date="2016-10" db="EMBL/GenBank/DDBJ databases">
        <authorList>
            <person name="de Groot N.N."/>
        </authorList>
    </citation>
    <scope>NUCLEOTIDE SEQUENCE [LARGE SCALE GENOMIC DNA]</scope>
    <source>
        <strain evidence="6 7">BH539</strain>
    </source>
</reference>
<protein>
    <submittedName>
        <fullName evidence="6">Transcriptional regulator, AraC family with amidase-like domain</fullName>
    </submittedName>
</protein>
<dbReference type="PRINTS" id="PR00032">
    <property type="entry name" value="HTHARAC"/>
</dbReference>
<feature type="region of interest" description="Disordered" evidence="4">
    <location>
        <begin position="310"/>
        <end position="350"/>
    </location>
</feature>
<dbReference type="InterPro" id="IPR018062">
    <property type="entry name" value="HTH_AraC-typ_CS"/>
</dbReference>
<dbReference type="Gene3D" id="3.40.50.880">
    <property type="match status" value="1"/>
</dbReference>
<sequence length="350" mass="38478">MRLTYSAQSPESIGFLLLPRFAMVAFFSAIEPLRIANRLTGESLFEWDLVSRDGRPVTASNGMAIDADHGLEDAPLTPSLAVCASFAPDDAIDETLIRWLRERAAQGCVLGGMDTGCVVLAAAGLLDDQTVTLHWESLPEFRARFPQVDAVESLYEVTAEGFSCAGGSSAIDMSLDLIRRRHGDDLAERVCAQLLHDQGRRPASRQRDPLMPEDPLLVRAIALMEANLDTPLGIGELAAELDLSWRRLERLFVRQLGTSPQRIYMARRLDHAHRLLRETRHSVMEIALACGFGSASSFTRAFRRQHGLTPSELRRRPSAAAAAGPLSHREPSSLELSSLEPSSLELSNRA</sequence>
<dbReference type="PANTHER" id="PTHR43130">
    <property type="entry name" value="ARAC-FAMILY TRANSCRIPTIONAL REGULATOR"/>
    <property type="match status" value="1"/>
</dbReference>
<dbReference type="InterPro" id="IPR009057">
    <property type="entry name" value="Homeodomain-like_sf"/>
</dbReference>
<gene>
    <name evidence="6" type="ORF">SAMN05216571_11825</name>
</gene>
<evidence type="ECO:0000313" key="6">
    <source>
        <dbReference type="EMBL" id="SDG53597.1"/>
    </source>
</evidence>
<dbReference type="GO" id="GO:0043565">
    <property type="term" value="F:sequence-specific DNA binding"/>
    <property type="evidence" value="ECO:0007669"/>
    <property type="project" value="InterPro"/>
</dbReference>
<keyword evidence="7" id="KW-1185">Reference proteome</keyword>
<dbReference type="InterPro" id="IPR052158">
    <property type="entry name" value="INH-QAR"/>
</dbReference>
<proteinExistence type="predicted"/>
<dbReference type="RefSeq" id="WP_092528576.1">
    <property type="nucleotide sequence ID" value="NZ_FNCI01000018.1"/>
</dbReference>
<dbReference type="SMART" id="SM00342">
    <property type="entry name" value="HTH_ARAC"/>
    <property type="match status" value="1"/>
</dbReference>
<keyword evidence="3" id="KW-0804">Transcription</keyword>
<dbReference type="Pfam" id="PF12833">
    <property type="entry name" value="HTH_18"/>
    <property type="match status" value="1"/>
</dbReference>
<dbReference type="AlphaFoldDB" id="A0A1G7V1J0"/>
<feature type="domain" description="HTH araC/xylS-type" evidence="5">
    <location>
        <begin position="218"/>
        <end position="316"/>
    </location>
</feature>
<evidence type="ECO:0000256" key="3">
    <source>
        <dbReference type="ARBA" id="ARBA00023163"/>
    </source>
</evidence>
<dbReference type="PANTHER" id="PTHR43130:SF3">
    <property type="entry name" value="HTH-TYPE TRANSCRIPTIONAL REGULATOR RV1931C"/>
    <property type="match status" value="1"/>
</dbReference>
<keyword evidence="1" id="KW-0805">Transcription regulation</keyword>
<name>A0A1G7V1J0_9GAMM</name>
<dbReference type="OrthoDB" id="6057514at2"/>
<dbReference type="STRING" id="284577.SAMN05216571_11825"/>
<evidence type="ECO:0000256" key="4">
    <source>
        <dbReference type="SAM" id="MobiDB-lite"/>
    </source>
</evidence>
<dbReference type="InterPro" id="IPR018060">
    <property type="entry name" value="HTH_AraC"/>
</dbReference>
<dbReference type="Gene3D" id="1.10.10.60">
    <property type="entry name" value="Homeodomain-like"/>
    <property type="match status" value="1"/>
</dbReference>
<evidence type="ECO:0000256" key="1">
    <source>
        <dbReference type="ARBA" id="ARBA00023015"/>
    </source>
</evidence>
<evidence type="ECO:0000313" key="7">
    <source>
        <dbReference type="Proteomes" id="UP000198641"/>
    </source>
</evidence>
<dbReference type="SUPFAM" id="SSF52317">
    <property type="entry name" value="Class I glutamine amidotransferase-like"/>
    <property type="match status" value="1"/>
</dbReference>